<dbReference type="InterPro" id="IPR036909">
    <property type="entry name" value="Cyt_c-like_dom_sf"/>
</dbReference>
<comment type="caution">
    <text evidence="6">The sequence shown here is derived from an EMBL/GenBank/DDBJ whole genome shotgun (WGS) entry which is preliminary data.</text>
</comment>
<evidence type="ECO:0000313" key="6">
    <source>
        <dbReference type="EMBL" id="MDT7042376.1"/>
    </source>
</evidence>
<evidence type="ECO:0000256" key="4">
    <source>
        <dbReference type="PROSITE-ProRule" id="PRU00433"/>
    </source>
</evidence>
<keyword evidence="2 4" id="KW-0479">Metal-binding</keyword>
<keyword evidence="7" id="KW-1185">Reference proteome</keyword>
<dbReference type="Pfam" id="PF13442">
    <property type="entry name" value="Cytochrome_CBB3"/>
    <property type="match status" value="1"/>
</dbReference>
<dbReference type="Gene3D" id="1.10.760.10">
    <property type="entry name" value="Cytochrome c-like domain"/>
    <property type="match status" value="2"/>
</dbReference>
<dbReference type="InterPro" id="IPR009056">
    <property type="entry name" value="Cyt_c-like_dom"/>
</dbReference>
<accession>A0ABU3K7J2</accession>
<gene>
    <name evidence="6" type="ORF">PPG34_08430</name>
</gene>
<dbReference type="PANTHER" id="PTHR33751:SF1">
    <property type="entry name" value="CBB3-TYPE CYTOCHROME C OXIDASE SUBUNIT FIXP"/>
    <property type="match status" value="1"/>
</dbReference>
<evidence type="ECO:0000259" key="5">
    <source>
        <dbReference type="PROSITE" id="PS51007"/>
    </source>
</evidence>
<proteinExistence type="predicted"/>
<dbReference type="SUPFAM" id="SSF46626">
    <property type="entry name" value="Cytochrome c"/>
    <property type="match status" value="2"/>
</dbReference>
<evidence type="ECO:0000313" key="7">
    <source>
        <dbReference type="Proteomes" id="UP001250932"/>
    </source>
</evidence>
<dbReference type="InterPro" id="IPR050597">
    <property type="entry name" value="Cytochrome_c_Oxidase_Subunit"/>
</dbReference>
<dbReference type="PANTHER" id="PTHR33751">
    <property type="entry name" value="CBB3-TYPE CYTOCHROME C OXIDASE SUBUNIT FIXP"/>
    <property type="match status" value="1"/>
</dbReference>
<protein>
    <submittedName>
        <fullName evidence="6">C-type cytochrome</fullName>
    </submittedName>
</protein>
<reference evidence="6 7" key="1">
    <citation type="journal article" date="2023" name="ISME J.">
        <title>Cultivation and genomic characterization of novel and ubiquitous marine nitrite-oxidizing bacteria from the Nitrospirales.</title>
        <authorList>
            <person name="Mueller A.J."/>
            <person name="Daebeler A."/>
            <person name="Herbold C.W."/>
            <person name="Kirkegaard R.H."/>
            <person name="Daims H."/>
        </authorList>
    </citation>
    <scope>NUCLEOTIDE SEQUENCE [LARGE SCALE GENOMIC DNA]</scope>
    <source>
        <strain evidence="6 7">EB</strain>
    </source>
</reference>
<evidence type="ECO:0000256" key="3">
    <source>
        <dbReference type="ARBA" id="ARBA00023004"/>
    </source>
</evidence>
<keyword evidence="3 4" id="KW-0408">Iron</keyword>
<evidence type="ECO:0000256" key="2">
    <source>
        <dbReference type="ARBA" id="ARBA00022723"/>
    </source>
</evidence>
<dbReference type="PROSITE" id="PS51007">
    <property type="entry name" value="CYTC"/>
    <property type="match status" value="1"/>
</dbReference>
<dbReference type="RefSeq" id="WP_313832772.1">
    <property type="nucleotide sequence ID" value="NZ_JAQOUE010000001.1"/>
</dbReference>
<keyword evidence="1 4" id="KW-0349">Heme</keyword>
<dbReference type="Proteomes" id="UP001250932">
    <property type="component" value="Unassembled WGS sequence"/>
</dbReference>
<organism evidence="6 7">
    <name type="scientific">Candidatus Nitronereus thalassa</name>
    <dbReference type="NCBI Taxonomy" id="3020898"/>
    <lineage>
        <taxon>Bacteria</taxon>
        <taxon>Pseudomonadati</taxon>
        <taxon>Nitrospirota</taxon>
        <taxon>Nitrospiria</taxon>
        <taxon>Nitrospirales</taxon>
        <taxon>Nitrospiraceae</taxon>
        <taxon>Candidatus Nitronereus</taxon>
    </lineage>
</organism>
<name>A0ABU3K7J2_9BACT</name>
<sequence>MQIFVIIALMVLGFSVSVDAFNKKERQSTITFPLDPITFQSAPGSQIATSYCLICHSAEYVYMQPPHPRERWEEIVLKMKQVFGCPIPESDIPALSTYLVSQNKIQPRVELKKVKAEPALEAVQESPSSSGNASSGKRVFGTYCVNCHGQLGKGDGPIGQSLVPPAANLTLLGKKSDNEILDAIRKGRPGTAMPSWKNDLSTQDILDVLAYIRTLAL</sequence>
<feature type="domain" description="Cytochrome c" evidence="5">
    <location>
        <begin position="131"/>
        <end position="216"/>
    </location>
</feature>
<dbReference type="EMBL" id="JAQOUE010000001">
    <property type="protein sequence ID" value="MDT7042376.1"/>
    <property type="molecule type" value="Genomic_DNA"/>
</dbReference>
<evidence type="ECO:0000256" key="1">
    <source>
        <dbReference type="ARBA" id="ARBA00022617"/>
    </source>
</evidence>